<comment type="caution">
    <text evidence="2">The sequence shown here is derived from an EMBL/GenBank/DDBJ whole genome shotgun (WGS) entry which is preliminary data.</text>
</comment>
<feature type="region of interest" description="Disordered" evidence="1">
    <location>
        <begin position="636"/>
        <end position="671"/>
    </location>
</feature>
<accession>A0ABQ9G4R9</accession>
<reference evidence="2 3" key="1">
    <citation type="submission" date="2023-02" db="EMBL/GenBank/DDBJ databases">
        <title>LHISI_Scaffold_Assembly.</title>
        <authorList>
            <person name="Stuart O.P."/>
            <person name="Cleave R."/>
            <person name="Magrath M.J.L."/>
            <person name="Mikheyev A.S."/>
        </authorList>
    </citation>
    <scope>NUCLEOTIDE SEQUENCE [LARGE SCALE GENOMIC DNA]</scope>
    <source>
        <strain evidence="2">Daus_M_001</strain>
        <tissue evidence="2">Leg muscle</tissue>
    </source>
</reference>
<name>A0ABQ9G4R9_9NEOP</name>
<feature type="compositionally biased region" description="Polar residues" evidence="1">
    <location>
        <begin position="150"/>
        <end position="160"/>
    </location>
</feature>
<gene>
    <name evidence="2" type="ORF">PR048_033550</name>
</gene>
<dbReference type="EMBL" id="JARBHB010000017">
    <property type="protein sequence ID" value="KAJ8866026.1"/>
    <property type="molecule type" value="Genomic_DNA"/>
</dbReference>
<feature type="compositionally biased region" description="Basic and acidic residues" evidence="1">
    <location>
        <begin position="98"/>
        <end position="114"/>
    </location>
</feature>
<feature type="region of interest" description="Disordered" evidence="1">
    <location>
        <begin position="98"/>
        <end position="165"/>
    </location>
</feature>
<proteinExistence type="predicted"/>
<feature type="region of interest" description="Disordered" evidence="1">
    <location>
        <begin position="22"/>
        <end position="55"/>
    </location>
</feature>
<evidence type="ECO:0000313" key="2">
    <source>
        <dbReference type="EMBL" id="KAJ8866026.1"/>
    </source>
</evidence>
<keyword evidence="3" id="KW-1185">Reference proteome</keyword>
<organism evidence="2 3">
    <name type="scientific">Dryococelus australis</name>
    <dbReference type="NCBI Taxonomy" id="614101"/>
    <lineage>
        <taxon>Eukaryota</taxon>
        <taxon>Metazoa</taxon>
        <taxon>Ecdysozoa</taxon>
        <taxon>Arthropoda</taxon>
        <taxon>Hexapoda</taxon>
        <taxon>Insecta</taxon>
        <taxon>Pterygota</taxon>
        <taxon>Neoptera</taxon>
        <taxon>Polyneoptera</taxon>
        <taxon>Phasmatodea</taxon>
        <taxon>Verophasmatodea</taxon>
        <taxon>Anareolatae</taxon>
        <taxon>Phasmatidae</taxon>
        <taxon>Eurycanthinae</taxon>
        <taxon>Dryococelus</taxon>
    </lineage>
</organism>
<dbReference type="Proteomes" id="UP001159363">
    <property type="component" value="Chromosome 16"/>
</dbReference>
<evidence type="ECO:0000256" key="1">
    <source>
        <dbReference type="SAM" id="MobiDB-lite"/>
    </source>
</evidence>
<evidence type="ECO:0000313" key="3">
    <source>
        <dbReference type="Proteomes" id="UP001159363"/>
    </source>
</evidence>
<protein>
    <submittedName>
        <fullName evidence="2">Uncharacterized protein</fullName>
    </submittedName>
</protein>
<sequence length="809" mass="89749">MRVMRGEYGAAPECWGGGNWRSPRIIRRPAASSGTSAKIRARPRRESDMVPLGPSSIPAPATRVWEIRPFTARSSGIEAAILRLGWFTRRLQRLASMAERRNEGAGETGDRRENPPTSGIVRRDSHMRKSGVTRPRIEHGSSCGRALDYSSMNSETASHSQPRDPAYRVCFPADYAHAVETHQRASATSEAPGREPATLRLQVGHPTPELRGQDPLIYPVIHDFNAPPICDSAGCRYDEVIADIVAIYGDDRNRMSSCHRGVTDNEIIPRPTASLRLSGYEASLHHFKELVGAASPRSRSEGAIRERLTRTPGASSLLRARRAVFPSLGNPKLIEDLLESIMPQLYQFVSPDKYKTGRSYCLLPREQLEVPALISVPPVIYCRAPHAGYPHLRTYTVVNVSLTRDPNVSLAEPRAFRGLGWQQARLHSPLYTRNIIVCLLVAVINTVKHTLTLLLPAYYWLAVEHGACLKSCRPITAVEEMNKCLKSTSSPNEFAKYSWLYLLALSLSNSTLPLRHFRFHHEALACRRIAILKDFEKAPHKVNQNTLFFIALVANFLIERDRSGAACRAFASHLGEPVSMPACGNWAGRCRCSVGFSRGYPIFPAITLRLCSILSSLHPHQLSIQPDVGEVRRVRSSTGMQRRRKRELPTCENPGVTPLGIEPGSPGWEVSGLTTTTPRPPLVGFEVYPGHPEIASLALRRCAILASLYPQQAACSNAMPYNRSYTSKCIVFTFIGAFSPKSIHDEPELPWNEHRACSCSTFGNCPSLGTSDVEVYLRVRWDHVSLDAATIRNSQCPQALNRAATLLKI</sequence>